<feature type="compositionally biased region" description="Low complexity" evidence="1">
    <location>
        <begin position="461"/>
        <end position="488"/>
    </location>
</feature>
<evidence type="ECO:0000313" key="2">
    <source>
        <dbReference type="EMBL" id="BES90764.1"/>
    </source>
</evidence>
<feature type="compositionally biased region" description="Basic residues" evidence="1">
    <location>
        <begin position="431"/>
        <end position="460"/>
    </location>
</feature>
<feature type="compositionally biased region" description="Polar residues" evidence="1">
    <location>
        <begin position="339"/>
        <end position="354"/>
    </location>
</feature>
<keyword evidence="3" id="KW-1185">Reference proteome</keyword>
<feature type="compositionally biased region" description="Basic and acidic residues" evidence="1">
    <location>
        <begin position="90"/>
        <end position="101"/>
    </location>
</feature>
<feature type="compositionally biased region" description="Low complexity" evidence="1">
    <location>
        <begin position="67"/>
        <end position="78"/>
    </location>
</feature>
<feature type="compositionally biased region" description="Polar residues" evidence="1">
    <location>
        <begin position="17"/>
        <end position="35"/>
    </location>
</feature>
<feature type="compositionally biased region" description="Polar residues" evidence="1">
    <location>
        <begin position="173"/>
        <end position="185"/>
    </location>
</feature>
<organism evidence="2 3">
    <name type="scientific">Nesidiocoris tenuis</name>
    <dbReference type="NCBI Taxonomy" id="355587"/>
    <lineage>
        <taxon>Eukaryota</taxon>
        <taxon>Metazoa</taxon>
        <taxon>Ecdysozoa</taxon>
        <taxon>Arthropoda</taxon>
        <taxon>Hexapoda</taxon>
        <taxon>Insecta</taxon>
        <taxon>Pterygota</taxon>
        <taxon>Neoptera</taxon>
        <taxon>Paraneoptera</taxon>
        <taxon>Hemiptera</taxon>
        <taxon>Heteroptera</taxon>
        <taxon>Panheteroptera</taxon>
        <taxon>Cimicomorpha</taxon>
        <taxon>Miridae</taxon>
        <taxon>Dicyphina</taxon>
        <taxon>Nesidiocoris</taxon>
    </lineage>
</organism>
<evidence type="ECO:0000313" key="3">
    <source>
        <dbReference type="Proteomes" id="UP001307889"/>
    </source>
</evidence>
<sequence length="508" mass="54542">MEEPMEPQSEASERELTLNSSSIPITECETSSGGDSDTETDVEGNYDIGGRELSFPSMGASTDPQTSFAQSESAASSSMHKPVKTTFRFIQHETDQPRSEEDQLPSQVEIMDLSTKNSRRSDAARPDENPTAGEEGSAAVEPAATAQGRRTTKRKMTSIMGNENKPTGRKNAAKSQKNDMGTQVSGRMIGKTTRVFYPPAQNTGAPTKVPKKRAQKKGASTEIGIQVSDQHSEALTETGIGQALDFSINSDSSSRVQASLISQPGPSWQGSHPGGTNIASIFDIPSESSDYGSSPAPIIMGDLPVVELSDVLNELNEPLAPSFDIPTASNTHEEMPSGNIDQESSTSCEPNSSPYVDPIERGVVIDVPTIHHSQPLTVRLPEEMLRDGGEVTLRLTGGNLTVSKTNASEVKAKRKHEPRNSASARNESKIKKAQNPKTKKKSKSSNRKIKDQKRKGRGRRCSTSSDTSSSSCPCSRCAPTSNSCSDVESTSEDSDDSQTDFRCSCSNC</sequence>
<feature type="region of interest" description="Disordered" evidence="1">
    <location>
        <begin position="326"/>
        <end position="354"/>
    </location>
</feature>
<dbReference type="EMBL" id="AP028910">
    <property type="protein sequence ID" value="BES90764.1"/>
    <property type="molecule type" value="Genomic_DNA"/>
</dbReference>
<accession>A0ABN7AHU3</accession>
<evidence type="ECO:0000256" key="1">
    <source>
        <dbReference type="SAM" id="MobiDB-lite"/>
    </source>
</evidence>
<dbReference type="Proteomes" id="UP001307889">
    <property type="component" value="Chromosome 2"/>
</dbReference>
<feature type="compositionally biased region" description="Basic and acidic residues" evidence="1">
    <location>
        <begin position="119"/>
        <end position="128"/>
    </location>
</feature>
<feature type="compositionally biased region" description="Acidic residues" evidence="1">
    <location>
        <begin position="489"/>
        <end position="498"/>
    </location>
</feature>
<feature type="compositionally biased region" description="Polar residues" evidence="1">
    <location>
        <begin position="398"/>
        <end position="408"/>
    </location>
</feature>
<protein>
    <submittedName>
        <fullName evidence="2">Uncharacterized protein</fullName>
    </submittedName>
</protein>
<name>A0ABN7AHU3_9HEMI</name>
<feature type="region of interest" description="Disordered" evidence="1">
    <location>
        <begin position="1"/>
        <end position="221"/>
    </location>
</feature>
<feature type="region of interest" description="Disordered" evidence="1">
    <location>
        <begin position="396"/>
        <end position="508"/>
    </location>
</feature>
<proteinExistence type="predicted"/>
<gene>
    <name evidence="2" type="ORF">NTJ_03572</name>
</gene>
<reference evidence="2 3" key="1">
    <citation type="submission" date="2023-09" db="EMBL/GenBank/DDBJ databases">
        <title>Nesidiocoris tenuis whole genome shotgun sequence.</title>
        <authorList>
            <person name="Shibata T."/>
            <person name="Shimoda M."/>
            <person name="Kobayashi T."/>
            <person name="Uehara T."/>
        </authorList>
    </citation>
    <scope>NUCLEOTIDE SEQUENCE [LARGE SCALE GENOMIC DNA]</scope>
    <source>
        <strain evidence="2 3">Japan</strain>
    </source>
</reference>